<dbReference type="PANTHER" id="PTHR47611:SF1">
    <property type="entry name" value="CCHC-TYPE DOMAIN-CONTAINING PROTEIN"/>
    <property type="match status" value="1"/>
</dbReference>
<proteinExistence type="predicted"/>
<name>A0A0C2YW84_9AGAM</name>
<accession>A0A0C2YW84</accession>
<dbReference type="PANTHER" id="PTHR47611">
    <property type="entry name" value="HAT DIMERISATION DOMAIN, C-TERMINAL"/>
    <property type="match status" value="1"/>
</dbReference>
<evidence type="ECO:0000259" key="1">
    <source>
        <dbReference type="Pfam" id="PF05699"/>
    </source>
</evidence>
<feature type="domain" description="HAT C-terminal dimerisation" evidence="1">
    <location>
        <begin position="65"/>
        <end position="144"/>
    </location>
</feature>
<evidence type="ECO:0000313" key="2">
    <source>
        <dbReference type="EMBL" id="KIM53888.1"/>
    </source>
</evidence>
<keyword evidence="3" id="KW-1185">Reference proteome</keyword>
<dbReference type="SUPFAM" id="SSF53098">
    <property type="entry name" value="Ribonuclease H-like"/>
    <property type="match status" value="1"/>
</dbReference>
<reference evidence="2 3" key="1">
    <citation type="submission" date="2014-04" db="EMBL/GenBank/DDBJ databases">
        <authorList>
            <consortium name="DOE Joint Genome Institute"/>
            <person name="Kuo A."/>
            <person name="Kohler A."/>
            <person name="Nagy L.G."/>
            <person name="Floudas D."/>
            <person name="Copeland A."/>
            <person name="Barry K.W."/>
            <person name="Cichocki N."/>
            <person name="Veneault-Fourrey C."/>
            <person name="LaButti K."/>
            <person name="Lindquist E.A."/>
            <person name="Lipzen A."/>
            <person name="Lundell T."/>
            <person name="Morin E."/>
            <person name="Murat C."/>
            <person name="Sun H."/>
            <person name="Tunlid A."/>
            <person name="Henrissat B."/>
            <person name="Grigoriev I.V."/>
            <person name="Hibbett D.S."/>
            <person name="Martin F."/>
            <person name="Nordberg H.P."/>
            <person name="Cantor M.N."/>
            <person name="Hua S.X."/>
        </authorList>
    </citation>
    <scope>NUCLEOTIDE SEQUENCE [LARGE SCALE GENOMIC DNA]</scope>
    <source>
        <strain evidence="2 3">Foug A</strain>
    </source>
</reference>
<evidence type="ECO:0000313" key="3">
    <source>
        <dbReference type="Proteomes" id="UP000053989"/>
    </source>
</evidence>
<reference evidence="3" key="2">
    <citation type="submission" date="2015-01" db="EMBL/GenBank/DDBJ databases">
        <title>Evolutionary Origins and Diversification of the Mycorrhizal Mutualists.</title>
        <authorList>
            <consortium name="DOE Joint Genome Institute"/>
            <consortium name="Mycorrhizal Genomics Consortium"/>
            <person name="Kohler A."/>
            <person name="Kuo A."/>
            <person name="Nagy L.G."/>
            <person name="Floudas D."/>
            <person name="Copeland A."/>
            <person name="Barry K.W."/>
            <person name="Cichocki N."/>
            <person name="Veneault-Fourrey C."/>
            <person name="LaButti K."/>
            <person name="Lindquist E.A."/>
            <person name="Lipzen A."/>
            <person name="Lundell T."/>
            <person name="Morin E."/>
            <person name="Murat C."/>
            <person name="Riley R."/>
            <person name="Ohm R."/>
            <person name="Sun H."/>
            <person name="Tunlid A."/>
            <person name="Henrissat B."/>
            <person name="Grigoriev I.V."/>
            <person name="Hibbett D.S."/>
            <person name="Martin F."/>
        </authorList>
    </citation>
    <scope>NUCLEOTIDE SEQUENCE [LARGE SCALE GENOMIC DNA]</scope>
    <source>
        <strain evidence="3">Foug A</strain>
    </source>
</reference>
<dbReference type="InterPro" id="IPR008906">
    <property type="entry name" value="HATC_C_dom"/>
</dbReference>
<dbReference type="Pfam" id="PF05699">
    <property type="entry name" value="Dimer_Tnp_hAT"/>
    <property type="match status" value="1"/>
</dbReference>
<dbReference type="STRING" id="1036808.A0A0C2YW84"/>
<dbReference type="HOGENOM" id="CLU_009123_9_0_1"/>
<gene>
    <name evidence="2" type="ORF">SCLCIDRAFT_137898</name>
</gene>
<dbReference type="GO" id="GO:0046983">
    <property type="term" value="F:protein dimerization activity"/>
    <property type="evidence" value="ECO:0007669"/>
    <property type="project" value="InterPro"/>
</dbReference>
<dbReference type="EMBL" id="KN822167">
    <property type="protein sequence ID" value="KIM53888.1"/>
    <property type="molecule type" value="Genomic_DNA"/>
</dbReference>
<dbReference type="InParanoid" id="A0A0C2YW84"/>
<dbReference type="OrthoDB" id="3270175at2759"/>
<organism evidence="2 3">
    <name type="scientific">Scleroderma citrinum Foug A</name>
    <dbReference type="NCBI Taxonomy" id="1036808"/>
    <lineage>
        <taxon>Eukaryota</taxon>
        <taxon>Fungi</taxon>
        <taxon>Dikarya</taxon>
        <taxon>Basidiomycota</taxon>
        <taxon>Agaricomycotina</taxon>
        <taxon>Agaricomycetes</taxon>
        <taxon>Agaricomycetidae</taxon>
        <taxon>Boletales</taxon>
        <taxon>Sclerodermatineae</taxon>
        <taxon>Sclerodermataceae</taxon>
        <taxon>Scleroderma</taxon>
    </lineage>
</organism>
<dbReference type="AlphaFoldDB" id="A0A0C2YW84"/>
<dbReference type="Proteomes" id="UP000053989">
    <property type="component" value="Unassembled WGS sequence"/>
</dbReference>
<protein>
    <recommendedName>
        <fullName evidence="1">HAT C-terminal dimerisation domain-containing protein</fullName>
    </recommendedName>
</protein>
<sequence length="193" mass="21815">MYDYWKQVQEELESHPAGAVKPSTSGAFPADESATTLESTFDRHCHELLEKAAHENNDSLGWAAELHHYLGVIIENVSKDMDVIVWWEKHAQIYPTLAHIAQDVCAVPASSVPCEWLFSAGAEIATDRHSRLGSGCFEELQVLKHAWNHTLIDRAGMNSDNVEDVNIEDFKELLEWDEELMNDLNNNVDIVMI</sequence>
<dbReference type="InterPro" id="IPR012337">
    <property type="entry name" value="RNaseH-like_sf"/>
</dbReference>